<protein>
    <recommendedName>
        <fullName evidence="1">Exonuclease domain-containing protein</fullName>
    </recommendedName>
</protein>
<proteinExistence type="predicted"/>
<name>A0A1F6NHT0_9BACT</name>
<dbReference type="Gene3D" id="3.30.420.10">
    <property type="entry name" value="Ribonuclease H-like superfamily/Ribonuclease H"/>
    <property type="match status" value="1"/>
</dbReference>
<dbReference type="Proteomes" id="UP000176300">
    <property type="component" value="Unassembled WGS sequence"/>
</dbReference>
<dbReference type="SMART" id="SM00479">
    <property type="entry name" value="EXOIII"/>
    <property type="match status" value="1"/>
</dbReference>
<dbReference type="GO" id="GO:0005829">
    <property type="term" value="C:cytosol"/>
    <property type="evidence" value="ECO:0007669"/>
    <property type="project" value="TreeGrafter"/>
</dbReference>
<comment type="caution">
    <text evidence="2">The sequence shown here is derived from an EMBL/GenBank/DDBJ whole genome shotgun (WGS) entry which is preliminary data.</text>
</comment>
<dbReference type="InterPro" id="IPR013520">
    <property type="entry name" value="Ribonucl_H"/>
</dbReference>
<dbReference type="CDD" id="cd06127">
    <property type="entry name" value="DEDDh"/>
    <property type="match status" value="1"/>
</dbReference>
<dbReference type="PANTHER" id="PTHR30231:SF41">
    <property type="entry name" value="DNA POLYMERASE III SUBUNIT EPSILON"/>
    <property type="match status" value="1"/>
</dbReference>
<dbReference type="SUPFAM" id="SSF53098">
    <property type="entry name" value="Ribonuclease H-like"/>
    <property type="match status" value="1"/>
</dbReference>
<evidence type="ECO:0000313" key="3">
    <source>
        <dbReference type="Proteomes" id="UP000176300"/>
    </source>
</evidence>
<dbReference type="EMBL" id="MFQS01000016">
    <property type="protein sequence ID" value="OGH83310.1"/>
    <property type="molecule type" value="Genomic_DNA"/>
</dbReference>
<reference evidence="2 3" key="1">
    <citation type="journal article" date="2016" name="Nat. Commun.">
        <title>Thousands of microbial genomes shed light on interconnected biogeochemical processes in an aquifer system.</title>
        <authorList>
            <person name="Anantharaman K."/>
            <person name="Brown C.T."/>
            <person name="Hug L.A."/>
            <person name="Sharon I."/>
            <person name="Castelle C.J."/>
            <person name="Probst A.J."/>
            <person name="Thomas B.C."/>
            <person name="Singh A."/>
            <person name="Wilkins M.J."/>
            <person name="Karaoz U."/>
            <person name="Brodie E.L."/>
            <person name="Williams K.H."/>
            <person name="Hubbard S.S."/>
            <person name="Banfield J.F."/>
        </authorList>
    </citation>
    <scope>NUCLEOTIDE SEQUENCE [LARGE SCALE GENOMIC DNA]</scope>
</reference>
<dbReference type="FunFam" id="3.30.420.10:FF:000045">
    <property type="entry name" value="3'-5' exonuclease DinG"/>
    <property type="match status" value="1"/>
</dbReference>
<organism evidence="2 3">
    <name type="scientific">Candidatus Magasanikbacteria bacterium RIFOXYB1_FULL_40_15</name>
    <dbReference type="NCBI Taxonomy" id="1798697"/>
    <lineage>
        <taxon>Bacteria</taxon>
        <taxon>Candidatus Magasanikiibacteriota</taxon>
    </lineage>
</organism>
<gene>
    <name evidence="2" type="ORF">A2373_00120</name>
</gene>
<dbReference type="InterPro" id="IPR012337">
    <property type="entry name" value="RNaseH-like_sf"/>
</dbReference>
<dbReference type="GO" id="GO:0045004">
    <property type="term" value="P:DNA replication proofreading"/>
    <property type="evidence" value="ECO:0007669"/>
    <property type="project" value="TreeGrafter"/>
</dbReference>
<dbReference type="GO" id="GO:0008408">
    <property type="term" value="F:3'-5' exonuclease activity"/>
    <property type="evidence" value="ECO:0007669"/>
    <property type="project" value="TreeGrafter"/>
</dbReference>
<evidence type="ECO:0000313" key="2">
    <source>
        <dbReference type="EMBL" id="OGH83310.1"/>
    </source>
</evidence>
<evidence type="ECO:0000259" key="1">
    <source>
        <dbReference type="SMART" id="SM00479"/>
    </source>
</evidence>
<sequence length="250" mass="28515">MLKLTKPIVFFDLEATGINIFEDRIVQIGAVKLFPDNTRTEHEWLVNPKIPIPKESSEIHGITDEMVVGQPTFGDIAQELIELINDSDLGGYNIRYFDIPMLQNEFARIGMPFDAEDKKIIDAMTIFKIKEPRTLSDAYQKYVGGEFKNAHNAMSDIKASIEVLEGQLKTYDDLPDSVDGLHTFCFPDDPDRYDMEGKLKYINGELSINFGKNRGRSLEELAKNERSYLLWILNGSFSEKIKEAVRQALE</sequence>
<feature type="domain" description="Exonuclease" evidence="1">
    <location>
        <begin position="7"/>
        <end position="173"/>
    </location>
</feature>
<dbReference type="Pfam" id="PF00929">
    <property type="entry name" value="RNase_T"/>
    <property type="match status" value="1"/>
</dbReference>
<dbReference type="GO" id="GO:0003676">
    <property type="term" value="F:nucleic acid binding"/>
    <property type="evidence" value="ECO:0007669"/>
    <property type="project" value="InterPro"/>
</dbReference>
<dbReference type="STRING" id="1798697.A2373_00120"/>
<accession>A0A1F6NHT0</accession>
<dbReference type="InterPro" id="IPR036397">
    <property type="entry name" value="RNaseH_sf"/>
</dbReference>
<dbReference type="PANTHER" id="PTHR30231">
    <property type="entry name" value="DNA POLYMERASE III SUBUNIT EPSILON"/>
    <property type="match status" value="1"/>
</dbReference>
<dbReference type="AlphaFoldDB" id="A0A1F6NHT0"/>